<keyword evidence="2" id="KW-1185">Reference proteome</keyword>
<proteinExistence type="predicted"/>
<reference evidence="1 2" key="1">
    <citation type="journal article" date="2017" name="Nat. Commun.">
        <title>Genome assembly with in vitro proximity ligation data and whole-genome triplication in lettuce.</title>
        <authorList>
            <person name="Reyes-Chin-Wo S."/>
            <person name="Wang Z."/>
            <person name="Yang X."/>
            <person name="Kozik A."/>
            <person name="Arikit S."/>
            <person name="Song C."/>
            <person name="Xia L."/>
            <person name="Froenicke L."/>
            <person name="Lavelle D.O."/>
            <person name="Truco M.J."/>
            <person name="Xia R."/>
            <person name="Zhu S."/>
            <person name="Xu C."/>
            <person name="Xu H."/>
            <person name="Xu X."/>
            <person name="Cox K."/>
            <person name="Korf I."/>
            <person name="Meyers B.C."/>
            <person name="Michelmore R.W."/>
        </authorList>
    </citation>
    <scope>NUCLEOTIDE SEQUENCE [LARGE SCALE GENOMIC DNA]</scope>
    <source>
        <strain evidence="2">cv. Salinas</strain>
        <tissue evidence="1">Seedlings</tissue>
    </source>
</reference>
<evidence type="ECO:0000313" key="2">
    <source>
        <dbReference type="Proteomes" id="UP000235145"/>
    </source>
</evidence>
<dbReference type="Proteomes" id="UP000235145">
    <property type="component" value="Unassembled WGS sequence"/>
</dbReference>
<dbReference type="EMBL" id="NBSK02000009">
    <property type="protein sequence ID" value="KAJ0187724.1"/>
    <property type="molecule type" value="Genomic_DNA"/>
</dbReference>
<comment type="caution">
    <text evidence="1">The sequence shown here is derived from an EMBL/GenBank/DDBJ whole genome shotgun (WGS) entry which is preliminary data.</text>
</comment>
<name>A0A9R1UIG6_LACSA</name>
<organism evidence="1 2">
    <name type="scientific">Lactuca sativa</name>
    <name type="common">Garden lettuce</name>
    <dbReference type="NCBI Taxonomy" id="4236"/>
    <lineage>
        <taxon>Eukaryota</taxon>
        <taxon>Viridiplantae</taxon>
        <taxon>Streptophyta</taxon>
        <taxon>Embryophyta</taxon>
        <taxon>Tracheophyta</taxon>
        <taxon>Spermatophyta</taxon>
        <taxon>Magnoliopsida</taxon>
        <taxon>eudicotyledons</taxon>
        <taxon>Gunneridae</taxon>
        <taxon>Pentapetalae</taxon>
        <taxon>asterids</taxon>
        <taxon>campanulids</taxon>
        <taxon>Asterales</taxon>
        <taxon>Asteraceae</taxon>
        <taxon>Cichorioideae</taxon>
        <taxon>Cichorieae</taxon>
        <taxon>Lactucinae</taxon>
        <taxon>Lactuca</taxon>
    </lineage>
</organism>
<protein>
    <submittedName>
        <fullName evidence="1">Uncharacterized protein</fullName>
    </submittedName>
</protein>
<gene>
    <name evidence="1" type="ORF">LSAT_V11C900494150</name>
</gene>
<dbReference type="AlphaFoldDB" id="A0A9R1UIG6"/>
<accession>A0A9R1UIG6</accession>
<sequence length="160" mass="18032">MTRKDDHIILMPYNLGALSLHTRHSGSKKKCPFQPGYTECRYYVLKFMKAIVDEGLEVLNNEAPSPLAHNLTLKRTNGIVQSCILGSSLPPSSSSPLFYLLRPSSPFTLESLCLQASESHRLKMTTNEDVIDVDNQNDEVEVPGEENKLKLKSVVWQRFP</sequence>
<evidence type="ECO:0000313" key="1">
    <source>
        <dbReference type="EMBL" id="KAJ0187724.1"/>
    </source>
</evidence>